<proteinExistence type="predicted"/>
<dbReference type="RefSeq" id="WP_306950860.1">
    <property type="nucleotide sequence ID" value="NZ_CP132976.1"/>
</dbReference>
<protein>
    <submittedName>
        <fullName evidence="1">Uncharacterized protein</fullName>
    </submittedName>
</protein>
<dbReference type="EMBL" id="CP132976">
    <property type="protein sequence ID" value="WMD23426.1"/>
    <property type="molecule type" value="Genomic_DNA"/>
</dbReference>
<name>A0ABY9M8X7_9BURK</name>
<reference evidence="1 2" key="1">
    <citation type="submission" date="2023-08" db="EMBL/GenBank/DDBJ databases">
        <title>Achromobacter seleniivolatilans sp. nov., isolated from seleniferous soil.</title>
        <authorList>
            <person name="Zhang S."/>
            <person name="Li K."/>
            <person name="Peng J."/>
            <person name="Zhao Q."/>
            <person name="Wang H."/>
            <person name="Guo Y."/>
        </authorList>
    </citation>
    <scope>NUCLEOTIDE SEQUENCE [LARGE SCALE GENOMIC DNA]</scope>
    <source>
        <strain evidence="1 2">R39</strain>
    </source>
</reference>
<dbReference type="Proteomes" id="UP001234798">
    <property type="component" value="Chromosome"/>
</dbReference>
<evidence type="ECO:0000313" key="2">
    <source>
        <dbReference type="Proteomes" id="UP001234798"/>
    </source>
</evidence>
<evidence type="ECO:0000313" key="1">
    <source>
        <dbReference type="EMBL" id="WMD23426.1"/>
    </source>
</evidence>
<organism evidence="1 2">
    <name type="scientific">Achromobacter seleniivolatilans</name>
    <dbReference type="NCBI Taxonomy" id="3047478"/>
    <lineage>
        <taxon>Bacteria</taxon>
        <taxon>Pseudomonadati</taxon>
        <taxon>Pseudomonadota</taxon>
        <taxon>Betaproteobacteria</taxon>
        <taxon>Burkholderiales</taxon>
        <taxon>Alcaligenaceae</taxon>
        <taxon>Achromobacter</taxon>
    </lineage>
</organism>
<gene>
    <name evidence="1" type="ORF">RAS12_13960</name>
</gene>
<keyword evidence="2" id="KW-1185">Reference proteome</keyword>
<accession>A0ABY9M8X7</accession>
<sequence length="124" mass="12728">MHTKSYPESLQHRLEIPSGACQQLALRVGATVICVSGSVRVEERAIGPEAAGGLPFTVAARVNAGEAHGVAYGGAVRVTALGAAQVICLDVSGPFGRALRGVAKIFRGNKAENTNIGLGALHKI</sequence>